<reference evidence="2 3" key="1">
    <citation type="submission" date="2019-11" db="EMBL/GenBank/DDBJ databases">
        <title>Whole genome sequence of Oryza granulata.</title>
        <authorList>
            <person name="Li W."/>
        </authorList>
    </citation>
    <scope>NUCLEOTIDE SEQUENCE [LARGE SCALE GENOMIC DNA]</scope>
    <source>
        <strain evidence="3">cv. Menghai</strain>
        <tissue evidence="2">Leaf</tissue>
    </source>
</reference>
<keyword evidence="3" id="KW-1185">Reference proteome</keyword>
<evidence type="ECO:0000256" key="1">
    <source>
        <dbReference type="SAM" id="MobiDB-lite"/>
    </source>
</evidence>
<proteinExistence type="predicted"/>
<sequence>MATAVAERRRWLLALARLPKAAALGRGEEWRGRGWRRCAWRGGAGDGGRAGERGARRWLSASGRRDGKGGDGFLGRR</sequence>
<dbReference type="Proteomes" id="UP000479710">
    <property type="component" value="Unassembled WGS sequence"/>
</dbReference>
<comment type="caution">
    <text evidence="2">The sequence shown here is derived from an EMBL/GenBank/DDBJ whole genome shotgun (WGS) entry which is preliminary data.</text>
</comment>
<gene>
    <name evidence="2" type="ORF">E2562_007508</name>
</gene>
<protein>
    <submittedName>
        <fullName evidence="2">Uncharacterized protein</fullName>
    </submittedName>
</protein>
<evidence type="ECO:0000313" key="2">
    <source>
        <dbReference type="EMBL" id="KAF0916407.1"/>
    </source>
</evidence>
<dbReference type="EMBL" id="SPHZ02000005">
    <property type="protein sequence ID" value="KAF0916407.1"/>
    <property type="molecule type" value="Genomic_DNA"/>
</dbReference>
<name>A0A6G1DVB5_9ORYZ</name>
<feature type="region of interest" description="Disordered" evidence="1">
    <location>
        <begin position="41"/>
        <end position="77"/>
    </location>
</feature>
<evidence type="ECO:0000313" key="3">
    <source>
        <dbReference type="Proteomes" id="UP000479710"/>
    </source>
</evidence>
<dbReference type="AlphaFoldDB" id="A0A6G1DVB5"/>
<accession>A0A6G1DVB5</accession>
<organism evidence="2 3">
    <name type="scientific">Oryza meyeriana var. granulata</name>
    <dbReference type="NCBI Taxonomy" id="110450"/>
    <lineage>
        <taxon>Eukaryota</taxon>
        <taxon>Viridiplantae</taxon>
        <taxon>Streptophyta</taxon>
        <taxon>Embryophyta</taxon>
        <taxon>Tracheophyta</taxon>
        <taxon>Spermatophyta</taxon>
        <taxon>Magnoliopsida</taxon>
        <taxon>Liliopsida</taxon>
        <taxon>Poales</taxon>
        <taxon>Poaceae</taxon>
        <taxon>BOP clade</taxon>
        <taxon>Oryzoideae</taxon>
        <taxon>Oryzeae</taxon>
        <taxon>Oryzinae</taxon>
        <taxon>Oryza</taxon>
        <taxon>Oryza meyeriana</taxon>
    </lineage>
</organism>